<evidence type="ECO:0000256" key="6">
    <source>
        <dbReference type="ARBA" id="ARBA00034138"/>
    </source>
</evidence>
<proteinExistence type="inferred from homology"/>
<dbReference type="SUPFAM" id="SSF50621">
    <property type="entry name" value="Alanine racemase C-terminal domain-like"/>
    <property type="match status" value="1"/>
</dbReference>
<dbReference type="PRINTS" id="PR01182">
    <property type="entry name" value="ORNDCRBXLASE"/>
</dbReference>
<dbReference type="InterPro" id="IPR002433">
    <property type="entry name" value="Orn_de-COase"/>
</dbReference>
<evidence type="ECO:0000256" key="2">
    <source>
        <dbReference type="ARBA" id="ARBA00008872"/>
    </source>
</evidence>
<organism evidence="10">
    <name type="scientific">Candidatus Kentrum sp. FW</name>
    <dbReference type="NCBI Taxonomy" id="2126338"/>
    <lineage>
        <taxon>Bacteria</taxon>
        <taxon>Pseudomonadati</taxon>
        <taxon>Pseudomonadota</taxon>
        <taxon>Gammaproteobacteria</taxon>
        <taxon>Candidatus Kentrum</taxon>
    </lineage>
</organism>
<dbReference type="InterPro" id="IPR000183">
    <property type="entry name" value="Orn/DAP/Arg_de-COase"/>
</dbReference>
<reference evidence="10" key="1">
    <citation type="submission" date="2019-02" db="EMBL/GenBank/DDBJ databases">
        <authorList>
            <person name="Gruber-Vodicka R. H."/>
            <person name="Seah K. B. B."/>
        </authorList>
    </citation>
    <scope>NUCLEOTIDE SEQUENCE</scope>
    <source>
        <strain evidence="10">BECK_BZ15</strain>
    </source>
</reference>
<keyword evidence="3 8" id="KW-0663">Pyridoxal phosphate</keyword>
<dbReference type="InterPro" id="IPR009006">
    <property type="entry name" value="Ala_racemase/Decarboxylase_C"/>
</dbReference>
<dbReference type="Gene3D" id="2.40.37.10">
    <property type="entry name" value="Lyase, Ornithine Decarboxylase, Chain A, domain 1"/>
    <property type="match status" value="1"/>
</dbReference>
<evidence type="ECO:0000256" key="7">
    <source>
        <dbReference type="ARBA" id="ARBA00049127"/>
    </source>
</evidence>
<feature type="domain" description="Orn/DAP/Arg decarboxylase 2 N-terminal" evidence="9">
    <location>
        <begin position="25"/>
        <end position="258"/>
    </location>
</feature>
<evidence type="ECO:0000259" key="9">
    <source>
        <dbReference type="Pfam" id="PF02784"/>
    </source>
</evidence>
<dbReference type="GO" id="GO:0005737">
    <property type="term" value="C:cytoplasm"/>
    <property type="evidence" value="ECO:0007669"/>
    <property type="project" value="TreeGrafter"/>
</dbReference>
<dbReference type="EC" id="4.1.1.17" evidence="6"/>
<accession>A0A450SKU7</accession>
<dbReference type="PROSITE" id="PS00878">
    <property type="entry name" value="ODR_DC_2_1"/>
    <property type="match status" value="1"/>
</dbReference>
<evidence type="ECO:0000313" key="10">
    <source>
        <dbReference type="EMBL" id="VFJ54164.1"/>
    </source>
</evidence>
<gene>
    <name evidence="10" type="ORF">BECKFW1821A_GA0114235_10468</name>
</gene>
<dbReference type="GO" id="GO:0033387">
    <property type="term" value="P:putrescine biosynthetic process from arginine, via ornithine"/>
    <property type="evidence" value="ECO:0007669"/>
    <property type="project" value="TreeGrafter"/>
</dbReference>
<protein>
    <recommendedName>
        <fullName evidence="6">ornithine decarboxylase</fullName>
        <ecNumber evidence="6">4.1.1.17</ecNumber>
    </recommendedName>
</protein>
<dbReference type="PRINTS" id="PR01179">
    <property type="entry name" value="ODADCRBXLASE"/>
</dbReference>
<comment type="cofactor">
    <cofactor evidence="1 8">
        <name>pyridoxal 5'-phosphate</name>
        <dbReference type="ChEBI" id="CHEBI:597326"/>
    </cofactor>
</comment>
<dbReference type="InterPro" id="IPR022644">
    <property type="entry name" value="De-COase2_N"/>
</dbReference>
<dbReference type="SUPFAM" id="SSF51419">
    <property type="entry name" value="PLP-binding barrel"/>
    <property type="match status" value="1"/>
</dbReference>
<comment type="similarity">
    <text evidence="2">Belongs to the Orn/Lys/Arg decarboxylase class-II family.</text>
</comment>
<name>A0A450SKU7_9GAMM</name>
<dbReference type="CDD" id="cd00622">
    <property type="entry name" value="PLPDE_III_ODC"/>
    <property type="match status" value="1"/>
</dbReference>
<evidence type="ECO:0000256" key="5">
    <source>
        <dbReference type="ARBA" id="ARBA00034115"/>
    </source>
</evidence>
<feature type="modified residue" description="N6-(pyridoxal phosphate)lysine" evidence="8">
    <location>
        <position position="48"/>
    </location>
</feature>
<keyword evidence="4" id="KW-0456">Lyase</keyword>
<comment type="pathway">
    <text evidence="5">Amine and polyamine biosynthesis; putrescine biosynthesis via L-ornithine pathway; putrescine from L-ornithine: step 1/1.</text>
</comment>
<dbReference type="Pfam" id="PF02784">
    <property type="entry name" value="Orn_Arg_deC_N"/>
    <property type="match status" value="1"/>
</dbReference>
<comment type="catalytic activity">
    <reaction evidence="7">
        <text>L-ornithine + H(+) = putrescine + CO2</text>
        <dbReference type="Rhea" id="RHEA:22964"/>
        <dbReference type="ChEBI" id="CHEBI:15378"/>
        <dbReference type="ChEBI" id="CHEBI:16526"/>
        <dbReference type="ChEBI" id="CHEBI:46911"/>
        <dbReference type="ChEBI" id="CHEBI:326268"/>
        <dbReference type="EC" id="4.1.1.17"/>
    </reaction>
</comment>
<evidence type="ECO:0000256" key="1">
    <source>
        <dbReference type="ARBA" id="ARBA00001933"/>
    </source>
</evidence>
<dbReference type="AlphaFoldDB" id="A0A450SKU7"/>
<dbReference type="InterPro" id="IPR022653">
    <property type="entry name" value="De-COase2_pyr-phos_BS"/>
</dbReference>
<dbReference type="PANTHER" id="PTHR11482">
    <property type="entry name" value="ARGININE/DIAMINOPIMELATE/ORNITHINE DECARBOXYLASE"/>
    <property type="match status" value="1"/>
</dbReference>
<dbReference type="InterPro" id="IPR029066">
    <property type="entry name" value="PLP-binding_barrel"/>
</dbReference>
<feature type="active site" description="Proton donor" evidence="8">
    <location>
        <position position="319"/>
    </location>
</feature>
<dbReference type="PANTHER" id="PTHR11482:SF6">
    <property type="entry name" value="ORNITHINE DECARBOXYLASE 1-RELATED"/>
    <property type="match status" value="1"/>
</dbReference>
<dbReference type="GO" id="GO:0004586">
    <property type="term" value="F:ornithine decarboxylase activity"/>
    <property type="evidence" value="ECO:0007669"/>
    <property type="project" value="UniProtKB-EC"/>
</dbReference>
<sequence length="368" mass="40319">MNLSGSDLTKLIHQYGSPLVVISRRELTENLKRLQTALPGVRLHYAVKANPTPDLLRVLNDAGSRFDIASTGELERVFALGIPPEAIIYSNPIKSPDEIEFAYKAGIDTFFYDNPWELDKIARAAPGARVMLRLSVNNPNCVVDLGAKFGCTHDEAEQLLMAALEQGLVPRGLCFHVGSQTAIPIPYLEMAVVCRDLFNKMALAGHPIRTLDIGGGFPVSYKTPMMGIDSFCKPIREALGGYFPNTEIIAEPGRAICATAALLITRVIGKSRRQGISWYYLDDGLYGTLSGLVFDKTNYGFQCTKTQNPEPCVLAGPTCDSFDIIARDEFMPALEIGDIVIVRNVGAYATATLTHFNDTRAARILMIE</sequence>
<evidence type="ECO:0000256" key="8">
    <source>
        <dbReference type="PIRSR" id="PIRSR600183-50"/>
    </source>
</evidence>
<dbReference type="EMBL" id="CAADEW010000046">
    <property type="protein sequence ID" value="VFJ54164.1"/>
    <property type="molecule type" value="Genomic_DNA"/>
</dbReference>
<dbReference type="Gene3D" id="3.20.20.10">
    <property type="entry name" value="Alanine racemase"/>
    <property type="match status" value="1"/>
</dbReference>
<evidence type="ECO:0000256" key="4">
    <source>
        <dbReference type="ARBA" id="ARBA00023239"/>
    </source>
</evidence>
<dbReference type="FunFam" id="3.20.20.10:FF:000008">
    <property type="entry name" value="Ornithine decarboxylase"/>
    <property type="match status" value="1"/>
</dbReference>
<evidence type="ECO:0000256" key="3">
    <source>
        <dbReference type="ARBA" id="ARBA00022898"/>
    </source>
</evidence>